<dbReference type="SUPFAM" id="SSF57701">
    <property type="entry name" value="Zn2/Cys6 DNA-binding domain"/>
    <property type="match status" value="1"/>
</dbReference>
<evidence type="ECO:0000256" key="1">
    <source>
        <dbReference type="ARBA" id="ARBA00004123"/>
    </source>
</evidence>
<dbReference type="InterPro" id="IPR050815">
    <property type="entry name" value="TF_fung"/>
</dbReference>
<dbReference type="PANTHER" id="PTHR47338:SF27">
    <property type="entry name" value="ZN(II)2CYS6 TRANSCRIPTION FACTOR (EUROFUNG)"/>
    <property type="match status" value="1"/>
</dbReference>
<keyword evidence="2" id="KW-0479">Metal-binding</keyword>
<dbReference type="GeneID" id="70231467"/>
<dbReference type="GO" id="GO:0006351">
    <property type="term" value="P:DNA-templated transcription"/>
    <property type="evidence" value="ECO:0007669"/>
    <property type="project" value="InterPro"/>
</dbReference>
<feature type="region of interest" description="Disordered" evidence="7">
    <location>
        <begin position="984"/>
        <end position="1015"/>
    </location>
</feature>
<dbReference type="PROSITE" id="PS50048">
    <property type="entry name" value="ZN2_CY6_FUNGAL_2"/>
    <property type="match status" value="1"/>
</dbReference>
<dbReference type="EMBL" id="JAGMUX010000019">
    <property type="protein sequence ID" value="KAH7232164.1"/>
    <property type="molecule type" value="Genomic_DNA"/>
</dbReference>
<dbReference type="InterPro" id="IPR036864">
    <property type="entry name" value="Zn2-C6_fun-type_DNA-bd_sf"/>
</dbReference>
<evidence type="ECO:0000256" key="5">
    <source>
        <dbReference type="ARBA" id="ARBA00023163"/>
    </source>
</evidence>
<feature type="region of interest" description="Disordered" evidence="7">
    <location>
        <begin position="833"/>
        <end position="858"/>
    </location>
</feature>
<protein>
    <submittedName>
        <fullName evidence="9">Fungal-specific transcription factor domain-containing protein</fullName>
    </submittedName>
</protein>
<evidence type="ECO:0000256" key="7">
    <source>
        <dbReference type="SAM" id="MobiDB-lite"/>
    </source>
</evidence>
<keyword evidence="6" id="KW-0539">Nucleus</keyword>
<feature type="region of interest" description="Disordered" evidence="7">
    <location>
        <begin position="96"/>
        <end position="167"/>
    </location>
</feature>
<keyword evidence="5" id="KW-0804">Transcription</keyword>
<evidence type="ECO:0000313" key="10">
    <source>
        <dbReference type="Proteomes" id="UP000720189"/>
    </source>
</evidence>
<feature type="domain" description="Zn(2)-C6 fungal-type" evidence="8">
    <location>
        <begin position="180"/>
        <end position="206"/>
    </location>
</feature>
<feature type="compositionally biased region" description="Polar residues" evidence="7">
    <location>
        <begin position="1"/>
        <end position="18"/>
    </location>
</feature>
<dbReference type="GO" id="GO:0008270">
    <property type="term" value="F:zinc ion binding"/>
    <property type="evidence" value="ECO:0007669"/>
    <property type="project" value="InterPro"/>
</dbReference>
<dbReference type="InterPro" id="IPR001138">
    <property type="entry name" value="Zn2Cys6_DnaBD"/>
</dbReference>
<keyword evidence="10" id="KW-1185">Reference proteome</keyword>
<dbReference type="Pfam" id="PF00172">
    <property type="entry name" value="Zn_clus"/>
    <property type="match status" value="1"/>
</dbReference>
<dbReference type="OrthoDB" id="39175at2759"/>
<evidence type="ECO:0000313" key="9">
    <source>
        <dbReference type="EMBL" id="KAH7232164.1"/>
    </source>
</evidence>
<reference evidence="9" key="1">
    <citation type="journal article" date="2021" name="Nat. Commun.">
        <title>Genetic determinants of endophytism in the Arabidopsis root mycobiome.</title>
        <authorList>
            <person name="Mesny F."/>
            <person name="Miyauchi S."/>
            <person name="Thiergart T."/>
            <person name="Pickel B."/>
            <person name="Atanasova L."/>
            <person name="Karlsson M."/>
            <person name="Huettel B."/>
            <person name="Barry K.W."/>
            <person name="Haridas S."/>
            <person name="Chen C."/>
            <person name="Bauer D."/>
            <person name="Andreopoulos W."/>
            <person name="Pangilinan J."/>
            <person name="LaButti K."/>
            <person name="Riley R."/>
            <person name="Lipzen A."/>
            <person name="Clum A."/>
            <person name="Drula E."/>
            <person name="Henrissat B."/>
            <person name="Kohler A."/>
            <person name="Grigoriev I.V."/>
            <person name="Martin F.M."/>
            <person name="Hacquard S."/>
        </authorList>
    </citation>
    <scope>NUCLEOTIDE SEQUENCE</scope>
    <source>
        <strain evidence="9">MPI-CAGE-AT-0023</strain>
    </source>
</reference>
<keyword evidence="3" id="KW-0805">Transcription regulation</keyword>
<dbReference type="AlphaFoldDB" id="A0A9P9G6E8"/>
<evidence type="ECO:0000256" key="4">
    <source>
        <dbReference type="ARBA" id="ARBA00023026"/>
    </source>
</evidence>
<dbReference type="CDD" id="cd12148">
    <property type="entry name" value="fungal_TF_MHR"/>
    <property type="match status" value="1"/>
</dbReference>
<proteinExistence type="predicted"/>
<accession>A0A9P9G6E8</accession>
<feature type="compositionally biased region" description="Basic and acidic residues" evidence="7">
    <location>
        <begin position="137"/>
        <end position="153"/>
    </location>
</feature>
<feature type="region of interest" description="Disordered" evidence="7">
    <location>
        <begin position="1"/>
        <end position="21"/>
    </location>
</feature>
<organism evidence="9 10">
    <name type="scientific">Fusarium redolens</name>
    <dbReference type="NCBI Taxonomy" id="48865"/>
    <lineage>
        <taxon>Eukaryota</taxon>
        <taxon>Fungi</taxon>
        <taxon>Dikarya</taxon>
        <taxon>Ascomycota</taxon>
        <taxon>Pezizomycotina</taxon>
        <taxon>Sordariomycetes</taxon>
        <taxon>Hypocreomycetidae</taxon>
        <taxon>Hypocreales</taxon>
        <taxon>Nectriaceae</taxon>
        <taxon>Fusarium</taxon>
        <taxon>Fusarium redolens species complex</taxon>
    </lineage>
</organism>
<keyword evidence="4" id="KW-0843">Virulence</keyword>
<dbReference type="GO" id="GO:0000981">
    <property type="term" value="F:DNA-binding transcription factor activity, RNA polymerase II-specific"/>
    <property type="evidence" value="ECO:0007669"/>
    <property type="project" value="InterPro"/>
</dbReference>
<comment type="subcellular location">
    <subcellularLocation>
        <location evidence="1">Nucleus</location>
    </subcellularLocation>
</comment>
<evidence type="ECO:0000259" key="8">
    <source>
        <dbReference type="PROSITE" id="PS50048"/>
    </source>
</evidence>
<dbReference type="Proteomes" id="UP000720189">
    <property type="component" value="Unassembled WGS sequence"/>
</dbReference>
<evidence type="ECO:0000256" key="2">
    <source>
        <dbReference type="ARBA" id="ARBA00022723"/>
    </source>
</evidence>
<dbReference type="SMART" id="SM00906">
    <property type="entry name" value="Fungal_trans"/>
    <property type="match status" value="1"/>
</dbReference>
<dbReference type="Pfam" id="PF04082">
    <property type="entry name" value="Fungal_trans"/>
    <property type="match status" value="1"/>
</dbReference>
<evidence type="ECO:0000256" key="6">
    <source>
        <dbReference type="ARBA" id="ARBA00023242"/>
    </source>
</evidence>
<feature type="region of interest" description="Disordered" evidence="7">
    <location>
        <begin position="263"/>
        <end position="316"/>
    </location>
</feature>
<dbReference type="Gene3D" id="4.10.240.10">
    <property type="entry name" value="Zn(2)-C6 fungal-type DNA-binding domain"/>
    <property type="match status" value="1"/>
</dbReference>
<dbReference type="GO" id="GO:0003677">
    <property type="term" value="F:DNA binding"/>
    <property type="evidence" value="ECO:0007669"/>
    <property type="project" value="InterPro"/>
</dbReference>
<evidence type="ECO:0000256" key="3">
    <source>
        <dbReference type="ARBA" id="ARBA00023015"/>
    </source>
</evidence>
<name>A0A9P9G6E8_FUSRE</name>
<dbReference type="PANTHER" id="PTHR47338">
    <property type="entry name" value="ZN(II)2CYS6 TRANSCRIPTION FACTOR (EUROFUNG)-RELATED"/>
    <property type="match status" value="1"/>
</dbReference>
<dbReference type="RefSeq" id="XP_046043824.1">
    <property type="nucleotide sequence ID" value="XM_046201513.1"/>
</dbReference>
<comment type="caution">
    <text evidence="9">The sequence shown here is derived from an EMBL/GenBank/DDBJ whole genome shotgun (WGS) entry which is preliminary data.</text>
</comment>
<sequence>MSNRAVLSPQHAQQSFDSGPQLYRDVPELHAMPSPSHSALMDFTHFDYFAFAYYGLPDHSSLVSLVDHTHTFQYPPAFPQHQTISGLAHSGLPLGALPTGSLTQSIEGSKAPPDRTSPASNALEDPTTDESGLASRNRTDSTDLGSRTKEGKADATPAWSGLKTRAGKERKRPPLAYIACRRKKIRCSGEKPACKHCIRSRIPCAYKVTTRKAAPQTDYMAILDKQLKRMEERIIKVIPKSDQEVASAVNRAVVKPTIPGTVPSNKLTKRRGTEEALGPDLEAWAKAPSKPKIEGDDRPSSLQVQEAEENKLQHEGTEALPSKEIQEHLAEVFFDNLYGQSYHLLHKLSYMRKLKNGTLPPVLVLTVCAVAARFTPNPLVSSSGPEFLRGEEWASYARDICTRRYEWPNLTILTCLLILSLHEFGTCQGGRSWALGGQAIRMAFALQLHKDLEYDPSGRNGTKTQLSFIDREIRRRIMWACFLMDRFNSSGTDRPIFIREDTMQIPLPVKEKYFQFDMPAPTEMLDGQVPHPVSLNGGQIVDARENMGVAAFLIRAIAIWGRIITYLSQGWKDLDPNPIWEDESQYVKHLNDAVNLEASLPLSLKYSVENLEVHKTENTASQFLFMHICLQHNILFISRATISARKQHGVHDDFFSEASKRAFNAADRISELLREAEQSRCFVSAPFAGYCAFSSTTVHILGIIYRNPSMKPIGEANLTTNVKYLHKMKKYWGMFHWMVENVCTQYRNALDAMRAVADVQERATQSSFLQYGDWFNRYLHGLSDVEFMDPATYKRQDSRADGVLEAKPELQSVEEYVSTLPTPQNVENKDTIRAAAPKRKQNAKKQTCMPAKPDRHLDSLQSTDADAVSQERKFSGCLGLQITGAADFNPLAVSNPPNPAFSTAMPPMNPANMAAFCHHPHTPTFFPPELLAMNFGQGANGNIDPLDHQLFFGGCPMDATGLGGGQDIMSGLDWEAVASGAQPDVGLQGRRHTGKAGVNRHTAGMADRAGLSGPEASSASFMPFNMEPPDMGQDPGFNMGGIDPFTGIPGHLS</sequence>
<dbReference type="SMART" id="SM00066">
    <property type="entry name" value="GAL4"/>
    <property type="match status" value="1"/>
</dbReference>
<dbReference type="GO" id="GO:0005634">
    <property type="term" value="C:nucleus"/>
    <property type="evidence" value="ECO:0007669"/>
    <property type="project" value="UniProtKB-SubCell"/>
</dbReference>
<dbReference type="CDD" id="cd00067">
    <property type="entry name" value="GAL4"/>
    <property type="match status" value="1"/>
</dbReference>
<gene>
    <name evidence="9" type="ORF">BKA55DRAFT_742682</name>
</gene>
<dbReference type="InterPro" id="IPR007219">
    <property type="entry name" value="XnlR_reg_dom"/>
</dbReference>